<sequence length="234" mass="24039">MMAVPLTTVLVLAIDTATPAVTAGVVQLDPDSAPVTLAQRVTVDAKAHGELLIPHVLACLAEIGRELSAVDAIVCGSGPGPFTGLRVGMVTAGALGQALDRPVYPVPTPDALAIDANTGHGLLVATDARRREVYWAAYDAAGRRSDGPHVERPAELAEKLPTLGVAAAAGEGAELYAEVLGLPLVPVKYPSPAGLVAAAAVELLASARPGPLTPLYLRRPDAIEPVGRKRVTRP</sequence>
<feature type="domain" description="Gcp-like" evidence="1">
    <location>
        <begin position="45"/>
        <end position="157"/>
    </location>
</feature>
<dbReference type="GO" id="GO:0002949">
    <property type="term" value="P:tRNA threonylcarbamoyladenosine modification"/>
    <property type="evidence" value="ECO:0007669"/>
    <property type="project" value="InterPro"/>
</dbReference>
<reference evidence="2 3" key="1">
    <citation type="journal article" date="2014" name="BMC Genomics">
        <title>Complete genome sequence of producer of the glycopeptide antibiotic Aculeximycin Kutzneria albida DSM 43870T, a representative of minor genus of Pseudonocardiaceae.</title>
        <authorList>
            <person name="Rebets Y."/>
            <person name="Tokovenko B."/>
            <person name="Lushchyk I."/>
            <person name="Ruckert C."/>
            <person name="Zaburannyi N."/>
            <person name="Bechthold A."/>
            <person name="Kalinowski J."/>
            <person name="Luzhetskyy A."/>
        </authorList>
    </citation>
    <scope>NUCLEOTIDE SEQUENCE [LARGE SCALE GENOMIC DNA]</scope>
    <source>
        <strain evidence="2">DSM 43870</strain>
    </source>
</reference>
<dbReference type="KEGG" id="kal:KALB_8164"/>
<organism evidence="2 3">
    <name type="scientific">Kutzneria albida DSM 43870</name>
    <dbReference type="NCBI Taxonomy" id="1449976"/>
    <lineage>
        <taxon>Bacteria</taxon>
        <taxon>Bacillati</taxon>
        <taxon>Actinomycetota</taxon>
        <taxon>Actinomycetes</taxon>
        <taxon>Pseudonocardiales</taxon>
        <taxon>Pseudonocardiaceae</taxon>
        <taxon>Kutzneria</taxon>
    </lineage>
</organism>
<evidence type="ECO:0000313" key="3">
    <source>
        <dbReference type="Proteomes" id="UP000019225"/>
    </source>
</evidence>
<dbReference type="InterPro" id="IPR022496">
    <property type="entry name" value="T6A_TsaB"/>
</dbReference>
<dbReference type="Proteomes" id="UP000019225">
    <property type="component" value="Chromosome"/>
</dbReference>
<dbReference type="HOGENOM" id="CLU_064886_3_3_11"/>
<proteinExistence type="predicted"/>
<dbReference type="NCBIfam" id="TIGR03725">
    <property type="entry name" value="T6A_YeaZ"/>
    <property type="match status" value="1"/>
</dbReference>
<dbReference type="AlphaFoldDB" id="W5WLT0"/>
<dbReference type="SUPFAM" id="SSF53067">
    <property type="entry name" value="Actin-like ATPase domain"/>
    <property type="match status" value="2"/>
</dbReference>
<gene>
    <name evidence="2" type="ORF">KALB_8164</name>
</gene>
<dbReference type="eggNOG" id="COG1214">
    <property type="taxonomic scope" value="Bacteria"/>
</dbReference>
<keyword evidence="3" id="KW-1185">Reference proteome</keyword>
<dbReference type="STRING" id="1449976.KALB_8164"/>
<name>W5WLT0_9PSEU</name>
<dbReference type="InterPro" id="IPR000905">
    <property type="entry name" value="Gcp-like_dom"/>
</dbReference>
<dbReference type="PATRIC" id="fig|1449976.3.peg.8204"/>
<dbReference type="InterPro" id="IPR043129">
    <property type="entry name" value="ATPase_NBD"/>
</dbReference>
<evidence type="ECO:0000313" key="2">
    <source>
        <dbReference type="EMBL" id="AHI01522.1"/>
    </source>
</evidence>
<evidence type="ECO:0000259" key="1">
    <source>
        <dbReference type="Pfam" id="PF00814"/>
    </source>
</evidence>
<accession>W5WLT0</accession>
<protein>
    <recommendedName>
        <fullName evidence="1">Gcp-like domain-containing protein</fullName>
    </recommendedName>
</protein>
<dbReference type="Gene3D" id="3.30.420.40">
    <property type="match status" value="2"/>
</dbReference>
<dbReference type="EMBL" id="CP007155">
    <property type="protein sequence ID" value="AHI01522.1"/>
    <property type="molecule type" value="Genomic_DNA"/>
</dbReference>
<dbReference type="Pfam" id="PF00814">
    <property type="entry name" value="TsaD"/>
    <property type="match status" value="1"/>
</dbReference>